<name>A0A949TQU4_9CLOT</name>
<sequence length="118" mass="13874">MKSNTLDFIVTFIFLGLLLFVYKVDNFKLTITFVVFAVCYDIFVIRTKEKYKTKWFMVIIDIILMVIIFISVYLYIHPADVSNNSEFLKRSSIEDKIKIISAIVILLNLALEMDKFKN</sequence>
<feature type="transmembrane region" description="Helical" evidence="1">
    <location>
        <begin position="55"/>
        <end position="76"/>
    </location>
</feature>
<proteinExistence type="predicted"/>
<accession>A0A949TQU4</accession>
<dbReference type="Proteomes" id="UP000694308">
    <property type="component" value="Unassembled WGS sequence"/>
</dbReference>
<evidence type="ECO:0000256" key="1">
    <source>
        <dbReference type="SAM" id="Phobius"/>
    </source>
</evidence>
<comment type="caution">
    <text evidence="2">The sequence shown here is derived from an EMBL/GenBank/DDBJ whole genome shotgun (WGS) entry which is preliminary data.</text>
</comment>
<keyword evidence="1" id="KW-0472">Membrane</keyword>
<keyword evidence="1" id="KW-0812">Transmembrane</keyword>
<reference evidence="2" key="1">
    <citation type="submission" date="2020-12" db="EMBL/GenBank/DDBJ databases">
        <title>Clostridium thailandense sp. nov., a novel acetogenic bacterium isolated from peat land soil in Thailand.</title>
        <authorList>
            <person name="Chaikitkaew S."/>
            <person name="Birkeland N.K."/>
        </authorList>
    </citation>
    <scope>NUCLEOTIDE SEQUENCE</scope>
    <source>
        <strain evidence="2">PL3</strain>
    </source>
</reference>
<protein>
    <submittedName>
        <fullName evidence="2">Uncharacterized protein</fullName>
    </submittedName>
</protein>
<dbReference type="AlphaFoldDB" id="A0A949TQU4"/>
<evidence type="ECO:0000313" key="2">
    <source>
        <dbReference type="EMBL" id="MBV7274877.1"/>
    </source>
</evidence>
<dbReference type="RefSeq" id="WP_218321936.1">
    <property type="nucleotide sequence ID" value="NZ_JAEEGC010000100.1"/>
</dbReference>
<organism evidence="2 3">
    <name type="scientific">Clostridium thailandense</name>
    <dbReference type="NCBI Taxonomy" id="2794346"/>
    <lineage>
        <taxon>Bacteria</taxon>
        <taxon>Bacillati</taxon>
        <taxon>Bacillota</taxon>
        <taxon>Clostridia</taxon>
        <taxon>Eubacteriales</taxon>
        <taxon>Clostridiaceae</taxon>
        <taxon>Clostridium</taxon>
    </lineage>
</organism>
<keyword evidence="1" id="KW-1133">Transmembrane helix</keyword>
<feature type="transmembrane region" description="Helical" evidence="1">
    <location>
        <begin position="5"/>
        <end position="21"/>
    </location>
</feature>
<keyword evidence="3" id="KW-1185">Reference proteome</keyword>
<gene>
    <name evidence="2" type="ORF">I6U48_18430</name>
</gene>
<dbReference type="EMBL" id="JAEEGC010000100">
    <property type="protein sequence ID" value="MBV7274877.1"/>
    <property type="molecule type" value="Genomic_DNA"/>
</dbReference>
<evidence type="ECO:0000313" key="3">
    <source>
        <dbReference type="Proteomes" id="UP000694308"/>
    </source>
</evidence>